<feature type="transmembrane region" description="Helical" evidence="5">
    <location>
        <begin position="46"/>
        <end position="67"/>
    </location>
</feature>
<evidence type="ECO:0000256" key="4">
    <source>
        <dbReference type="ARBA" id="ARBA00023136"/>
    </source>
</evidence>
<keyword evidence="2 5" id="KW-0812">Transmembrane</keyword>
<dbReference type="Proteomes" id="UP000198901">
    <property type="component" value="Unassembled WGS sequence"/>
</dbReference>
<evidence type="ECO:0000256" key="1">
    <source>
        <dbReference type="ARBA" id="ARBA00004141"/>
    </source>
</evidence>
<accession>A0A1G9T2L3</accession>
<feature type="transmembrane region" description="Helical" evidence="5">
    <location>
        <begin position="100"/>
        <end position="116"/>
    </location>
</feature>
<evidence type="ECO:0000256" key="5">
    <source>
        <dbReference type="SAM" id="Phobius"/>
    </source>
</evidence>
<evidence type="ECO:0000313" key="7">
    <source>
        <dbReference type="Proteomes" id="UP000198901"/>
    </source>
</evidence>
<gene>
    <name evidence="6" type="ORF">SAMN04488090_3390</name>
</gene>
<evidence type="ECO:0000313" key="6">
    <source>
        <dbReference type="EMBL" id="SDM41949.1"/>
    </source>
</evidence>
<proteinExistence type="predicted"/>
<dbReference type="AlphaFoldDB" id="A0A1G9T2L3"/>
<dbReference type="InterPro" id="IPR032808">
    <property type="entry name" value="DoxX"/>
</dbReference>
<keyword evidence="4 5" id="KW-0472">Membrane</keyword>
<keyword evidence="7" id="KW-1185">Reference proteome</keyword>
<dbReference type="RefSeq" id="WP_093204836.1">
    <property type="nucleotide sequence ID" value="NZ_FNGS01000006.1"/>
</dbReference>
<keyword evidence="3 5" id="KW-1133">Transmembrane helix</keyword>
<organism evidence="6 7">
    <name type="scientific">Siphonobacter aquaeclarae</name>
    <dbReference type="NCBI Taxonomy" id="563176"/>
    <lineage>
        <taxon>Bacteria</taxon>
        <taxon>Pseudomonadati</taxon>
        <taxon>Bacteroidota</taxon>
        <taxon>Cytophagia</taxon>
        <taxon>Cytophagales</taxon>
        <taxon>Cytophagaceae</taxon>
        <taxon>Siphonobacter</taxon>
    </lineage>
</organism>
<name>A0A1G9T2L3_9BACT</name>
<dbReference type="OrthoDB" id="3385086at2"/>
<dbReference type="GO" id="GO:0016020">
    <property type="term" value="C:membrane"/>
    <property type="evidence" value="ECO:0007669"/>
    <property type="project" value="UniProtKB-SubCell"/>
</dbReference>
<dbReference type="STRING" id="563176.SAMN04488090_3390"/>
<dbReference type="EMBL" id="FNGS01000006">
    <property type="protein sequence ID" value="SDM41949.1"/>
    <property type="molecule type" value="Genomic_DNA"/>
</dbReference>
<evidence type="ECO:0000256" key="3">
    <source>
        <dbReference type="ARBA" id="ARBA00022989"/>
    </source>
</evidence>
<evidence type="ECO:0000256" key="2">
    <source>
        <dbReference type="ARBA" id="ARBA00022692"/>
    </source>
</evidence>
<comment type="subcellular location">
    <subcellularLocation>
        <location evidence="1">Membrane</location>
        <topology evidence="1">Multi-pass membrane protein</topology>
    </subcellularLocation>
</comment>
<dbReference type="Pfam" id="PF13564">
    <property type="entry name" value="DoxX_2"/>
    <property type="match status" value="1"/>
</dbReference>
<reference evidence="6 7" key="1">
    <citation type="submission" date="2016-10" db="EMBL/GenBank/DDBJ databases">
        <authorList>
            <person name="de Groot N.N."/>
        </authorList>
    </citation>
    <scope>NUCLEOTIDE SEQUENCE [LARGE SCALE GENOMIC DNA]</scope>
    <source>
        <strain evidence="6 7">DSM 21668</strain>
    </source>
</reference>
<sequence>MKILNILLWAAQLLLAAGFAWAAYMKLIQPAGVLAGQWPWTAEYPGLVVLTGILDTLAATGLVLPILLRIAPVWTIRAAAGAVALMAAAIVFHGSRGEPVGFNVFFGAMAGFVWWGRTKTLLRPGK</sequence>
<feature type="transmembrane region" description="Helical" evidence="5">
    <location>
        <begin position="74"/>
        <end position="94"/>
    </location>
</feature>
<protein>
    <submittedName>
        <fullName evidence="6">DoxX-like family protein</fullName>
    </submittedName>
</protein>